<evidence type="ECO:0000313" key="5">
    <source>
        <dbReference type="Proteomes" id="UP000663870"/>
    </source>
</evidence>
<accession>A0A814EJ66</accession>
<evidence type="ECO:0000313" key="4">
    <source>
        <dbReference type="Proteomes" id="UP000663854"/>
    </source>
</evidence>
<proteinExistence type="predicted"/>
<organism evidence="2 4">
    <name type="scientific">Rotaria sordida</name>
    <dbReference type="NCBI Taxonomy" id="392033"/>
    <lineage>
        <taxon>Eukaryota</taxon>
        <taxon>Metazoa</taxon>
        <taxon>Spiralia</taxon>
        <taxon>Gnathifera</taxon>
        <taxon>Rotifera</taxon>
        <taxon>Eurotatoria</taxon>
        <taxon>Bdelloidea</taxon>
        <taxon>Philodinida</taxon>
        <taxon>Philodinidae</taxon>
        <taxon>Rotaria</taxon>
    </lineage>
</organism>
<protein>
    <recommendedName>
        <fullName evidence="6">VWFA domain-containing protein</fullName>
    </recommendedName>
</protein>
<evidence type="ECO:0000313" key="2">
    <source>
        <dbReference type="EMBL" id="CAF0971859.1"/>
    </source>
</evidence>
<dbReference type="EMBL" id="CAJNOL010000408">
    <property type="protein sequence ID" value="CAF1051280.1"/>
    <property type="molecule type" value="Genomic_DNA"/>
</dbReference>
<gene>
    <name evidence="3" type="ORF">JXQ802_LOCUS16670</name>
    <name evidence="2" type="ORF">PYM288_LOCUS13151</name>
</gene>
<evidence type="ECO:0000313" key="3">
    <source>
        <dbReference type="EMBL" id="CAF1051280.1"/>
    </source>
</evidence>
<keyword evidence="5" id="KW-1185">Reference proteome</keyword>
<dbReference type="Proteomes" id="UP000663854">
    <property type="component" value="Unassembled WGS sequence"/>
</dbReference>
<sequence>MHLFTSLFATFQKWLNDIEIEGRNSDERKAVVDVLGTCLTFNWHPSNNVNRFHEKLVILITDGPSCDLVNGKCPSHGNDLWKISDQFEKQDIILVVVGIEPGVVVCADFYCALAHKTGGEYLPMVNATRVLTSVILRVMLKEDKLSQLFRHLNIQSDLEYNYLHRYSSVQPGVRYMIEHCQTMFDIRKRVFTYRGQPNASDNDSKNIDDDMQSDTQSDEKISITKEWEWCFKDFIKPK</sequence>
<feature type="region of interest" description="Disordered" evidence="1">
    <location>
        <begin position="197"/>
        <end position="219"/>
    </location>
</feature>
<dbReference type="InterPro" id="IPR036465">
    <property type="entry name" value="vWFA_dom_sf"/>
</dbReference>
<comment type="caution">
    <text evidence="2">The sequence shown here is derived from an EMBL/GenBank/DDBJ whole genome shotgun (WGS) entry which is preliminary data.</text>
</comment>
<dbReference type="SUPFAM" id="SSF53300">
    <property type="entry name" value="vWA-like"/>
    <property type="match status" value="1"/>
</dbReference>
<dbReference type="Proteomes" id="UP000663870">
    <property type="component" value="Unassembled WGS sequence"/>
</dbReference>
<reference evidence="2" key="1">
    <citation type="submission" date="2021-02" db="EMBL/GenBank/DDBJ databases">
        <authorList>
            <person name="Nowell W R."/>
        </authorList>
    </citation>
    <scope>NUCLEOTIDE SEQUENCE</scope>
</reference>
<evidence type="ECO:0000256" key="1">
    <source>
        <dbReference type="SAM" id="MobiDB-lite"/>
    </source>
</evidence>
<dbReference type="AlphaFoldDB" id="A0A814EJ66"/>
<name>A0A814EJ66_9BILA</name>
<dbReference type="EMBL" id="CAJNOH010000257">
    <property type="protein sequence ID" value="CAF0971859.1"/>
    <property type="molecule type" value="Genomic_DNA"/>
</dbReference>
<evidence type="ECO:0008006" key="6">
    <source>
        <dbReference type="Google" id="ProtNLM"/>
    </source>
</evidence>